<dbReference type="Proteomes" id="UP000322524">
    <property type="component" value="Unassembled WGS sequence"/>
</dbReference>
<accession>A0A5D4T0V3</accession>
<gene>
    <name evidence="1" type="ORF">FZC76_14265</name>
</gene>
<dbReference type="RefSeq" id="WP_148988835.1">
    <property type="nucleotide sequence ID" value="NZ_VTEV01000005.1"/>
</dbReference>
<name>A0A5D4T0V3_9BACI</name>
<dbReference type="EMBL" id="VTEV01000005">
    <property type="protein sequence ID" value="TYS67726.1"/>
    <property type="molecule type" value="Genomic_DNA"/>
</dbReference>
<proteinExistence type="predicted"/>
<dbReference type="OrthoDB" id="2931877at2"/>
<sequence length="172" mass="19029">MSCRHHYQCDCIVALTSNQQQTRDNGGTKHPCKENSCEVATHKVRGNGQGLTGNIPLSINVAGDAEEFTVFEDYTDNHNKTFLQLSVEPSPLDNTFSVLDVRIYTRDSLEPIEVRLQTNSIGPGFIGIPRGVQVENFTRLTVSNVLDSPSVLRVYIEKTFCICCKGRGGHSL</sequence>
<protein>
    <submittedName>
        <fullName evidence="1">Exosporium protein D</fullName>
    </submittedName>
</protein>
<reference evidence="1 2" key="1">
    <citation type="submission" date="2019-08" db="EMBL/GenBank/DDBJ databases">
        <title>Bacillus genomes from the desert of Cuatro Cienegas, Coahuila.</title>
        <authorList>
            <person name="Olmedo-Alvarez G."/>
        </authorList>
    </citation>
    <scope>NUCLEOTIDE SEQUENCE [LARGE SCALE GENOMIC DNA]</scope>
    <source>
        <strain evidence="1 2">CH28_1T</strain>
    </source>
</reference>
<dbReference type="AlphaFoldDB" id="A0A5D4T0V3"/>
<evidence type="ECO:0000313" key="1">
    <source>
        <dbReference type="EMBL" id="TYS67726.1"/>
    </source>
</evidence>
<organism evidence="1 2">
    <name type="scientific">Sutcliffiella horikoshii</name>
    <dbReference type="NCBI Taxonomy" id="79883"/>
    <lineage>
        <taxon>Bacteria</taxon>
        <taxon>Bacillati</taxon>
        <taxon>Bacillota</taxon>
        <taxon>Bacilli</taxon>
        <taxon>Bacillales</taxon>
        <taxon>Bacillaceae</taxon>
        <taxon>Sutcliffiella</taxon>
    </lineage>
</organism>
<evidence type="ECO:0000313" key="2">
    <source>
        <dbReference type="Proteomes" id="UP000322524"/>
    </source>
</evidence>
<comment type="caution">
    <text evidence="1">The sequence shown here is derived from an EMBL/GenBank/DDBJ whole genome shotgun (WGS) entry which is preliminary data.</text>
</comment>